<sequence>MKRSRFTEEQIVGILREQESGQKTADVCRRHGISEGTFYKWKS</sequence>
<dbReference type="GO" id="GO:0006313">
    <property type="term" value="P:DNA transposition"/>
    <property type="evidence" value="ECO:0007669"/>
    <property type="project" value="InterPro"/>
</dbReference>
<protein>
    <submittedName>
        <fullName evidence="1">Transposase</fullName>
    </submittedName>
</protein>
<comment type="caution">
    <text evidence="1">The sequence shown here is derived from an EMBL/GenBank/DDBJ whole genome shotgun (WGS) entry which is preliminary data.</text>
</comment>
<evidence type="ECO:0000313" key="2">
    <source>
        <dbReference type="Proteomes" id="UP000295304"/>
    </source>
</evidence>
<gene>
    <name evidence="1" type="ORF">EDD55_106192</name>
</gene>
<dbReference type="InterPro" id="IPR002514">
    <property type="entry name" value="Transposase_8"/>
</dbReference>
<dbReference type="PANTHER" id="PTHR33609">
    <property type="entry name" value="LOW CALCIUM RESPONSE LOCUS PROTEIN S"/>
    <property type="match status" value="1"/>
</dbReference>
<dbReference type="Proteomes" id="UP000295304">
    <property type="component" value="Unassembled WGS sequence"/>
</dbReference>
<dbReference type="RefSeq" id="WP_165886333.1">
    <property type="nucleotide sequence ID" value="NZ_SLZW01000006.1"/>
</dbReference>
<feature type="non-terminal residue" evidence="1">
    <location>
        <position position="43"/>
    </location>
</feature>
<dbReference type="SUPFAM" id="SSF46689">
    <property type="entry name" value="Homeodomain-like"/>
    <property type="match status" value="1"/>
</dbReference>
<proteinExistence type="predicted"/>
<name>A0A4R3JB21_9PROT</name>
<evidence type="ECO:0000313" key="1">
    <source>
        <dbReference type="EMBL" id="TCS62233.1"/>
    </source>
</evidence>
<dbReference type="Pfam" id="PF01527">
    <property type="entry name" value="HTH_Tnp_1"/>
    <property type="match status" value="1"/>
</dbReference>
<dbReference type="GO" id="GO:0003677">
    <property type="term" value="F:DNA binding"/>
    <property type="evidence" value="ECO:0007669"/>
    <property type="project" value="InterPro"/>
</dbReference>
<dbReference type="InterPro" id="IPR052546">
    <property type="entry name" value="Transposase_8_domain"/>
</dbReference>
<accession>A0A4R3JB21</accession>
<dbReference type="AlphaFoldDB" id="A0A4R3JB21"/>
<keyword evidence="2" id="KW-1185">Reference proteome</keyword>
<dbReference type="GO" id="GO:0004803">
    <property type="term" value="F:transposase activity"/>
    <property type="evidence" value="ECO:0007669"/>
    <property type="project" value="InterPro"/>
</dbReference>
<dbReference type="PANTHER" id="PTHR33609:SF1">
    <property type="entry name" value="TRANSPOSASE"/>
    <property type="match status" value="1"/>
</dbReference>
<reference evidence="1 2" key="1">
    <citation type="submission" date="2019-03" db="EMBL/GenBank/DDBJ databases">
        <title>Genomic Encyclopedia of Type Strains, Phase IV (KMG-IV): sequencing the most valuable type-strain genomes for metagenomic binning, comparative biology and taxonomic classification.</title>
        <authorList>
            <person name="Goeker M."/>
        </authorList>
    </citation>
    <scope>NUCLEOTIDE SEQUENCE [LARGE SCALE GENOMIC DNA]</scope>
    <source>
        <strain evidence="1 2">DSM 101688</strain>
    </source>
</reference>
<dbReference type="EMBL" id="SLZW01000006">
    <property type="protein sequence ID" value="TCS62233.1"/>
    <property type="molecule type" value="Genomic_DNA"/>
</dbReference>
<organism evidence="1 2">
    <name type="scientific">Varunaivibrio sulfuroxidans</name>
    <dbReference type="NCBI Taxonomy" id="1773489"/>
    <lineage>
        <taxon>Bacteria</taxon>
        <taxon>Pseudomonadati</taxon>
        <taxon>Pseudomonadota</taxon>
        <taxon>Alphaproteobacteria</taxon>
        <taxon>Rhodospirillales</taxon>
        <taxon>Magnetovibrionaceae</taxon>
        <taxon>Varunaivibrio</taxon>
    </lineage>
</organism>
<dbReference type="InterPro" id="IPR009057">
    <property type="entry name" value="Homeodomain-like_sf"/>
</dbReference>